<gene>
    <name evidence="1" type="ORF">KSX_86960</name>
</gene>
<dbReference type="AlphaFoldDB" id="A0A8J3MY86"/>
<reference evidence="1" key="1">
    <citation type="submission" date="2020-10" db="EMBL/GenBank/DDBJ databases">
        <title>Taxonomic study of unclassified bacteria belonging to the class Ktedonobacteria.</title>
        <authorList>
            <person name="Yabe S."/>
            <person name="Wang C.M."/>
            <person name="Zheng Y."/>
            <person name="Sakai Y."/>
            <person name="Cavaletti L."/>
            <person name="Monciardini P."/>
            <person name="Donadio S."/>
        </authorList>
    </citation>
    <scope>NUCLEOTIDE SEQUENCE</scope>
    <source>
        <strain evidence="1">SOSP1-1</strain>
    </source>
</reference>
<organism evidence="1 2">
    <name type="scientific">Ktedonospora formicarum</name>
    <dbReference type="NCBI Taxonomy" id="2778364"/>
    <lineage>
        <taxon>Bacteria</taxon>
        <taxon>Bacillati</taxon>
        <taxon>Chloroflexota</taxon>
        <taxon>Ktedonobacteria</taxon>
        <taxon>Ktedonobacterales</taxon>
        <taxon>Ktedonobacteraceae</taxon>
        <taxon>Ktedonospora</taxon>
    </lineage>
</organism>
<keyword evidence="2" id="KW-1185">Reference proteome</keyword>
<sequence>MFQPIYATSLNLIEPWWKPLHSLALKGRRFESWQEIAEAVEQATSYWNGHRHPYVWGRRRHQPRRPPLPVLLWPPLHALLSGCTTKAKAP</sequence>
<proteinExistence type="predicted"/>
<dbReference type="EMBL" id="BNJF01000008">
    <property type="protein sequence ID" value="GHO50533.1"/>
    <property type="molecule type" value="Genomic_DNA"/>
</dbReference>
<evidence type="ECO:0000313" key="2">
    <source>
        <dbReference type="Proteomes" id="UP000612362"/>
    </source>
</evidence>
<name>A0A8J3MY86_9CHLR</name>
<protein>
    <submittedName>
        <fullName evidence="1">Uncharacterized protein</fullName>
    </submittedName>
</protein>
<accession>A0A8J3MY86</accession>
<dbReference type="RefSeq" id="WP_220199526.1">
    <property type="nucleotide sequence ID" value="NZ_BNJF01000008.1"/>
</dbReference>
<comment type="caution">
    <text evidence="1">The sequence shown here is derived from an EMBL/GenBank/DDBJ whole genome shotgun (WGS) entry which is preliminary data.</text>
</comment>
<dbReference type="Proteomes" id="UP000612362">
    <property type="component" value="Unassembled WGS sequence"/>
</dbReference>
<evidence type="ECO:0000313" key="1">
    <source>
        <dbReference type="EMBL" id="GHO50533.1"/>
    </source>
</evidence>